<accession>A0AC61NFY8</accession>
<dbReference type="Proteomes" id="UP000826212">
    <property type="component" value="Chromosome"/>
</dbReference>
<keyword evidence="2" id="KW-1185">Reference proteome</keyword>
<name>A0AC61NFY8_9BACT</name>
<gene>
    <name evidence="1" type="ORF">K4L44_01275</name>
</gene>
<evidence type="ECO:0000313" key="2">
    <source>
        <dbReference type="Proteomes" id="UP000826212"/>
    </source>
</evidence>
<evidence type="ECO:0000313" key="1">
    <source>
        <dbReference type="EMBL" id="QZE14531.1"/>
    </source>
</evidence>
<organism evidence="1 2">
    <name type="scientific">Halosquirtibacter laminarini</name>
    <dbReference type="NCBI Taxonomy" id="3374600"/>
    <lineage>
        <taxon>Bacteria</taxon>
        <taxon>Pseudomonadati</taxon>
        <taxon>Bacteroidota</taxon>
        <taxon>Bacteroidia</taxon>
        <taxon>Marinilabiliales</taxon>
        <taxon>Prolixibacteraceae</taxon>
        <taxon>Halosquirtibacter</taxon>
    </lineage>
</organism>
<sequence length="188" mass="21574">MKQLLYSLFLISILFCSCSKKEEDVVAVDQTAKYEKFFNQTELFTTAAFIGGEPRTHGDGLPLKFYFKYDKSKPKKIVLEFHQFKYGNMPFAIDFRANLQIMGTEIKNGEKRTRLYCNNATTTLDPTKDGLGGASATGYFYPDTDEFEIFIAFNVMSVTTSTPRQKIDPTRMSRYEEEMTAYKKSTPK</sequence>
<dbReference type="EMBL" id="CP081303">
    <property type="protein sequence ID" value="QZE14531.1"/>
    <property type="molecule type" value="Genomic_DNA"/>
</dbReference>
<protein>
    <submittedName>
        <fullName evidence="1">DUF4903 family protein</fullName>
    </submittedName>
</protein>
<proteinExistence type="predicted"/>
<reference evidence="1" key="1">
    <citation type="submission" date="2021-08" db="EMBL/GenBank/DDBJ databases">
        <title>Novel anaerobic bacterium isolated from sea squirt in East Sea, Republic of Korea.</title>
        <authorList>
            <person name="Nguyen T.H."/>
            <person name="Li Z."/>
            <person name="Lee Y.-J."/>
            <person name="Ko J."/>
            <person name="Kim S.-G."/>
        </authorList>
    </citation>
    <scope>NUCLEOTIDE SEQUENCE</scope>
    <source>
        <strain evidence="1">KCTC 25031</strain>
    </source>
</reference>